<evidence type="ECO:0000256" key="2">
    <source>
        <dbReference type="ARBA" id="ARBA00021980"/>
    </source>
</evidence>
<accession>A0A1X7PW73</accession>
<sequence length="267" mass="28287">MPCCQGASRTRMKVHDMSEEQAASAWYIGASRDEVGEAAILVGDPARVPRLAAKMTNVHSVKENRGLKTVTGTYAGKRVTVAAFGMGAPIATIVLHELFALGIRNFLRIGTAMAIPPAKIGDFVLADGALRADGTSNSYAPLGFPAIADFTLNTVLRAKLAASKRAWHAGIYGTYDGFYTEMFGLSGARREMIGKLKQDIERMGLIGTDMETSALLTAARILGARCSTLCVATVDAHSQAKIDDAAMDVAEAELFDVALDAMTSLPA</sequence>
<dbReference type="InterPro" id="IPR035994">
    <property type="entry name" value="Nucleoside_phosphorylase_sf"/>
</dbReference>
<dbReference type="CDD" id="cd17767">
    <property type="entry name" value="UP_EcUdp-like"/>
    <property type="match status" value="1"/>
</dbReference>
<gene>
    <name evidence="5" type="ORF">SAMN02982922_5495</name>
</gene>
<dbReference type="Gene3D" id="3.40.50.1580">
    <property type="entry name" value="Nucleoside phosphorylase domain"/>
    <property type="match status" value="1"/>
</dbReference>
<proteinExistence type="predicted"/>
<dbReference type="SUPFAM" id="SSF53167">
    <property type="entry name" value="Purine and uridine phosphorylases"/>
    <property type="match status" value="1"/>
</dbReference>
<dbReference type="EMBL" id="FXBL01000004">
    <property type="protein sequence ID" value="SMH56330.1"/>
    <property type="molecule type" value="Genomic_DNA"/>
</dbReference>
<dbReference type="InterPro" id="IPR000845">
    <property type="entry name" value="Nucleoside_phosphorylase_d"/>
</dbReference>
<keyword evidence="6" id="KW-1185">Reference proteome</keyword>
<dbReference type="PANTHER" id="PTHR43691">
    <property type="entry name" value="URIDINE PHOSPHORYLASE"/>
    <property type="match status" value="1"/>
</dbReference>
<protein>
    <recommendedName>
        <fullName evidence="2">Uridine phosphorylase</fullName>
        <ecNumber evidence="1">2.4.2.3</ecNumber>
    </recommendedName>
</protein>
<feature type="domain" description="Nucleoside phosphorylase" evidence="4">
    <location>
        <begin position="38"/>
        <end position="250"/>
    </location>
</feature>
<dbReference type="GO" id="GO:0004850">
    <property type="term" value="F:uridine phosphorylase activity"/>
    <property type="evidence" value="ECO:0007669"/>
    <property type="project" value="UniProtKB-EC"/>
</dbReference>
<evidence type="ECO:0000313" key="6">
    <source>
        <dbReference type="Proteomes" id="UP000193083"/>
    </source>
</evidence>
<evidence type="ECO:0000256" key="1">
    <source>
        <dbReference type="ARBA" id="ARBA00011888"/>
    </source>
</evidence>
<dbReference type="GO" id="GO:0005829">
    <property type="term" value="C:cytosol"/>
    <property type="evidence" value="ECO:0007669"/>
    <property type="project" value="TreeGrafter"/>
</dbReference>
<organism evidence="5 6">
    <name type="scientific">Mesorhizobium australicum</name>
    <dbReference type="NCBI Taxonomy" id="536018"/>
    <lineage>
        <taxon>Bacteria</taxon>
        <taxon>Pseudomonadati</taxon>
        <taxon>Pseudomonadota</taxon>
        <taxon>Alphaproteobacteria</taxon>
        <taxon>Hyphomicrobiales</taxon>
        <taxon>Phyllobacteriaceae</taxon>
        <taxon>Mesorhizobium</taxon>
    </lineage>
</organism>
<dbReference type="GO" id="GO:0009116">
    <property type="term" value="P:nucleoside metabolic process"/>
    <property type="evidence" value="ECO:0007669"/>
    <property type="project" value="InterPro"/>
</dbReference>
<evidence type="ECO:0000313" key="5">
    <source>
        <dbReference type="EMBL" id="SMH56330.1"/>
    </source>
</evidence>
<comment type="catalytic activity">
    <reaction evidence="3">
        <text>uridine + phosphate = alpha-D-ribose 1-phosphate + uracil</text>
        <dbReference type="Rhea" id="RHEA:24388"/>
        <dbReference type="ChEBI" id="CHEBI:16704"/>
        <dbReference type="ChEBI" id="CHEBI:17568"/>
        <dbReference type="ChEBI" id="CHEBI:43474"/>
        <dbReference type="ChEBI" id="CHEBI:57720"/>
        <dbReference type="EC" id="2.4.2.3"/>
    </reaction>
</comment>
<dbReference type="Pfam" id="PF01048">
    <property type="entry name" value="PNP_UDP_1"/>
    <property type="match status" value="1"/>
</dbReference>
<dbReference type="Proteomes" id="UP000193083">
    <property type="component" value="Unassembled WGS sequence"/>
</dbReference>
<name>A0A1X7PW73_9HYPH</name>
<reference evidence="5 6" key="1">
    <citation type="submission" date="2017-04" db="EMBL/GenBank/DDBJ databases">
        <authorList>
            <person name="Afonso C.L."/>
            <person name="Miller P.J."/>
            <person name="Scott M.A."/>
            <person name="Spackman E."/>
            <person name="Goraichik I."/>
            <person name="Dimitrov K.M."/>
            <person name="Suarez D.L."/>
            <person name="Swayne D.E."/>
        </authorList>
    </citation>
    <scope>NUCLEOTIDE SEQUENCE [LARGE SCALE GENOMIC DNA]</scope>
    <source>
        <strain evidence="5 6">B5P</strain>
    </source>
</reference>
<dbReference type="EC" id="2.4.2.3" evidence="1"/>
<dbReference type="AlphaFoldDB" id="A0A1X7PW73"/>
<evidence type="ECO:0000256" key="3">
    <source>
        <dbReference type="ARBA" id="ARBA00048447"/>
    </source>
</evidence>
<dbReference type="PANTHER" id="PTHR43691:SF11">
    <property type="entry name" value="FI09636P-RELATED"/>
    <property type="match status" value="1"/>
</dbReference>
<evidence type="ECO:0000259" key="4">
    <source>
        <dbReference type="Pfam" id="PF01048"/>
    </source>
</evidence>